<feature type="region of interest" description="Disordered" evidence="7">
    <location>
        <begin position="1"/>
        <end position="31"/>
    </location>
</feature>
<dbReference type="PANTHER" id="PTHR35578:SF6">
    <property type="entry name" value="PROLINE-RICH TRANSMEMBRANE PROTEIN 4"/>
    <property type="match status" value="1"/>
</dbReference>
<dbReference type="AlphaFoldDB" id="A0AAU9WN45"/>
<evidence type="ECO:0000256" key="2">
    <source>
        <dbReference type="ARBA" id="ARBA00022553"/>
    </source>
</evidence>
<evidence type="ECO:0000259" key="9">
    <source>
        <dbReference type="Pfam" id="PF25987"/>
    </source>
</evidence>
<keyword evidence="4" id="KW-0732">Signal</keyword>
<evidence type="ECO:0000256" key="4">
    <source>
        <dbReference type="ARBA" id="ARBA00022729"/>
    </source>
</evidence>
<name>A0AAU9WN45_9CNID</name>
<evidence type="ECO:0000256" key="8">
    <source>
        <dbReference type="SAM" id="Phobius"/>
    </source>
</evidence>
<organism evidence="10 11">
    <name type="scientific">Pocillopora meandrina</name>
    <dbReference type="NCBI Taxonomy" id="46732"/>
    <lineage>
        <taxon>Eukaryota</taxon>
        <taxon>Metazoa</taxon>
        <taxon>Cnidaria</taxon>
        <taxon>Anthozoa</taxon>
        <taxon>Hexacorallia</taxon>
        <taxon>Scleractinia</taxon>
        <taxon>Astrocoeniina</taxon>
        <taxon>Pocilloporidae</taxon>
        <taxon>Pocillopora</taxon>
    </lineage>
</organism>
<accession>A0AAU9WN45</accession>
<evidence type="ECO:0000313" key="10">
    <source>
        <dbReference type="EMBL" id="CAH3119709.1"/>
    </source>
</evidence>
<feature type="transmembrane region" description="Helical" evidence="8">
    <location>
        <begin position="209"/>
        <end position="230"/>
    </location>
</feature>
<evidence type="ECO:0000256" key="3">
    <source>
        <dbReference type="ARBA" id="ARBA00022692"/>
    </source>
</evidence>
<keyword evidence="5 8" id="KW-1133">Transmembrane helix</keyword>
<evidence type="ECO:0000313" key="11">
    <source>
        <dbReference type="Proteomes" id="UP001159428"/>
    </source>
</evidence>
<keyword evidence="2" id="KW-0597">Phosphoprotein</keyword>
<dbReference type="InterPro" id="IPR059081">
    <property type="entry name" value="PRRT3-4"/>
</dbReference>
<feature type="domain" description="Proline-rich transmembrane protein 3/4" evidence="9">
    <location>
        <begin position="113"/>
        <end position="394"/>
    </location>
</feature>
<feature type="transmembrane region" description="Helical" evidence="8">
    <location>
        <begin position="141"/>
        <end position="162"/>
    </location>
</feature>
<feature type="transmembrane region" description="Helical" evidence="8">
    <location>
        <begin position="366"/>
        <end position="386"/>
    </location>
</feature>
<evidence type="ECO:0000256" key="1">
    <source>
        <dbReference type="ARBA" id="ARBA00004141"/>
    </source>
</evidence>
<feature type="transmembrane region" description="Helical" evidence="8">
    <location>
        <begin position="324"/>
        <end position="346"/>
    </location>
</feature>
<feature type="transmembrane region" description="Helical" evidence="8">
    <location>
        <begin position="276"/>
        <end position="303"/>
    </location>
</feature>
<protein>
    <recommendedName>
        <fullName evidence="9">Proline-rich transmembrane protein 3/4 domain-containing protein</fullName>
    </recommendedName>
</protein>
<feature type="compositionally biased region" description="Basic and acidic residues" evidence="7">
    <location>
        <begin position="1"/>
        <end position="11"/>
    </location>
</feature>
<proteinExistence type="predicted"/>
<dbReference type="Pfam" id="PF25987">
    <property type="entry name" value="PRRT3"/>
    <property type="match status" value="1"/>
</dbReference>
<evidence type="ECO:0000256" key="5">
    <source>
        <dbReference type="ARBA" id="ARBA00022989"/>
    </source>
</evidence>
<keyword evidence="11" id="KW-1185">Reference proteome</keyword>
<dbReference type="PANTHER" id="PTHR35578">
    <property type="entry name" value="PROLINE-RICH TRANSMEMBRANE PROTEIN 4-RELATED"/>
    <property type="match status" value="1"/>
</dbReference>
<feature type="transmembrane region" description="Helical" evidence="8">
    <location>
        <begin position="174"/>
        <end position="197"/>
    </location>
</feature>
<feature type="transmembrane region" description="Helical" evidence="8">
    <location>
        <begin position="251"/>
        <end position="270"/>
    </location>
</feature>
<keyword evidence="6 8" id="KW-0472">Membrane</keyword>
<gene>
    <name evidence="10" type="ORF">PMEA_00008423</name>
</gene>
<dbReference type="Proteomes" id="UP001159428">
    <property type="component" value="Unassembled WGS sequence"/>
</dbReference>
<reference evidence="10 11" key="1">
    <citation type="submission" date="2022-05" db="EMBL/GenBank/DDBJ databases">
        <authorList>
            <consortium name="Genoscope - CEA"/>
            <person name="William W."/>
        </authorList>
    </citation>
    <scope>NUCLEOTIDE SEQUENCE [LARGE SCALE GENOMIC DNA]</scope>
</reference>
<sequence length="423" mass="47616">MSAIPEPEKKINNTFPKTEPESFDNRPTAEGIAEPLPEWSKAVDEWGIIWDFHQYGLGAIFVFETRIRKSRIYQVCATRNKMTSKPETVKGTATTEATPEGEYRGWAGAEAEPTAEPTAEPQPEWDIAVETWGVAWEFHQYGLGALFGVISLLAFVALVKLFKMDRGARQKKVSFVVLSQIFIFGSSRCLFLCIDAYHSKKHVSAKVTSLLWGIGQPCLITAFMLIFLVLRNALVMKNRFQTWYTTRNITLVTLPYYIFVFTSELIVAFIPAYSGLILACQVINILLYISLAFFYSYISFLIWKKLHTVREGSSKTLDRGTQTFSIFKRCVTASVGGFSIAVMHLYAAVSISGASSHAQFISPWPWYIFMTLMRCLELGMSLLLYTTTANNSAGQKACRKIDEAPMTTMQSKTVNNSEIDDDK</sequence>
<keyword evidence="3 8" id="KW-0812">Transmembrane</keyword>
<dbReference type="EMBL" id="CALNXJ010000017">
    <property type="protein sequence ID" value="CAH3119709.1"/>
    <property type="molecule type" value="Genomic_DNA"/>
</dbReference>
<evidence type="ECO:0000256" key="6">
    <source>
        <dbReference type="ARBA" id="ARBA00023136"/>
    </source>
</evidence>
<feature type="region of interest" description="Disordered" evidence="7">
    <location>
        <begin position="85"/>
        <end position="104"/>
    </location>
</feature>
<dbReference type="InterPro" id="IPR052836">
    <property type="entry name" value="PRRT_domain-containing"/>
</dbReference>
<comment type="subcellular location">
    <subcellularLocation>
        <location evidence="1">Membrane</location>
        <topology evidence="1">Multi-pass membrane protein</topology>
    </subcellularLocation>
</comment>
<evidence type="ECO:0000256" key="7">
    <source>
        <dbReference type="SAM" id="MobiDB-lite"/>
    </source>
</evidence>
<feature type="compositionally biased region" description="Low complexity" evidence="7">
    <location>
        <begin position="91"/>
        <end position="100"/>
    </location>
</feature>
<comment type="caution">
    <text evidence="10">The sequence shown here is derived from an EMBL/GenBank/DDBJ whole genome shotgun (WGS) entry which is preliminary data.</text>
</comment>